<gene>
    <name evidence="1" type="ORF">ACFOUW_32810</name>
</gene>
<proteinExistence type="predicted"/>
<evidence type="ECO:0008006" key="3">
    <source>
        <dbReference type="Google" id="ProtNLM"/>
    </source>
</evidence>
<evidence type="ECO:0000313" key="2">
    <source>
        <dbReference type="Proteomes" id="UP001595699"/>
    </source>
</evidence>
<sequence>MRRRLLFLLAGVVVAAAVVILLIAQRGSGAPGAPVVKDETFLTAETAGVLAIEGGECFTDPAYSKQAKADEVVFTKCEGADNQAFAFFPLTSGSWSSARVAREGLAGCRSRFEKLWTGDQRSDLGFYPVLPTQATWEYGDHDVMCVVYRPDGPLSASVIPRP</sequence>
<name>A0ABV7YK08_9ACTN</name>
<comment type="caution">
    <text evidence="1">The sequence shown here is derived from an EMBL/GenBank/DDBJ whole genome shotgun (WGS) entry which is preliminary data.</text>
</comment>
<reference evidence="2" key="1">
    <citation type="journal article" date="2019" name="Int. J. Syst. Evol. Microbiol.">
        <title>The Global Catalogue of Microorganisms (GCM) 10K type strain sequencing project: providing services to taxonomists for standard genome sequencing and annotation.</title>
        <authorList>
            <consortium name="The Broad Institute Genomics Platform"/>
            <consortium name="The Broad Institute Genome Sequencing Center for Infectious Disease"/>
            <person name="Wu L."/>
            <person name="Ma J."/>
        </authorList>
    </citation>
    <scope>NUCLEOTIDE SEQUENCE [LARGE SCALE GENOMIC DNA]</scope>
    <source>
        <strain evidence="2">CGMCC 4.7241</strain>
    </source>
</reference>
<dbReference type="EMBL" id="JBHRZH010000041">
    <property type="protein sequence ID" value="MFC3765656.1"/>
    <property type="molecule type" value="Genomic_DNA"/>
</dbReference>
<keyword evidence="2" id="KW-1185">Reference proteome</keyword>
<dbReference type="RefSeq" id="WP_205116465.1">
    <property type="nucleotide sequence ID" value="NZ_JAFBCM010000001.1"/>
</dbReference>
<evidence type="ECO:0000313" key="1">
    <source>
        <dbReference type="EMBL" id="MFC3765656.1"/>
    </source>
</evidence>
<protein>
    <recommendedName>
        <fullName evidence="3">Septum formation-related domain-containing protein</fullName>
    </recommendedName>
</protein>
<organism evidence="1 2">
    <name type="scientific">Tenggerimyces flavus</name>
    <dbReference type="NCBI Taxonomy" id="1708749"/>
    <lineage>
        <taxon>Bacteria</taxon>
        <taxon>Bacillati</taxon>
        <taxon>Actinomycetota</taxon>
        <taxon>Actinomycetes</taxon>
        <taxon>Propionibacteriales</taxon>
        <taxon>Nocardioidaceae</taxon>
        <taxon>Tenggerimyces</taxon>
    </lineage>
</organism>
<dbReference type="Proteomes" id="UP001595699">
    <property type="component" value="Unassembled WGS sequence"/>
</dbReference>
<accession>A0ABV7YK08</accession>